<keyword evidence="3" id="KW-1185">Reference proteome</keyword>
<feature type="region of interest" description="Disordered" evidence="1">
    <location>
        <begin position="1"/>
        <end position="85"/>
    </location>
</feature>
<proteinExistence type="predicted"/>
<evidence type="ECO:0000313" key="2">
    <source>
        <dbReference type="EMBL" id="KAK9041657.1"/>
    </source>
</evidence>
<name>A0ABR2TWB5_9ROSI</name>
<dbReference type="EMBL" id="JBBPBN010000004">
    <property type="protein sequence ID" value="KAK9041657.1"/>
    <property type="molecule type" value="Genomic_DNA"/>
</dbReference>
<feature type="region of interest" description="Disordered" evidence="1">
    <location>
        <begin position="106"/>
        <end position="134"/>
    </location>
</feature>
<accession>A0ABR2TWB5</accession>
<sequence>MNTAATDNHSGSRDVLQDHTGQDIHDSFTTASPSVGVPNVEESGDTPRVDDTDTVEHTPRVDGADPIDYENSNQSNDTEDINPGMLNDLSQQVQADDLFNQDDDQREVLESSNAQGSALQGAQGVSLDPNTAENADMIPTHVVTNQRVTTVERSKARLVAKGY</sequence>
<dbReference type="Proteomes" id="UP001396334">
    <property type="component" value="Unassembled WGS sequence"/>
</dbReference>
<evidence type="ECO:0000313" key="3">
    <source>
        <dbReference type="Proteomes" id="UP001396334"/>
    </source>
</evidence>
<reference evidence="2 3" key="1">
    <citation type="journal article" date="2024" name="G3 (Bethesda)">
        <title>Genome assembly of Hibiscus sabdariffa L. provides insights into metabolisms of medicinal natural products.</title>
        <authorList>
            <person name="Kim T."/>
        </authorList>
    </citation>
    <scope>NUCLEOTIDE SEQUENCE [LARGE SCALE GENOMIC DNA]</scope>
    <source>
        <strain evidence="2">TK-2024</strain>
        <tissue evidence="2">Old leaves</tissue>
    </source>
</reference>
<protein>
    <submittedName>
        <fullName evidence="2">Uncharacterized protein</fullName>
    </submittedName>
</protein>
<feature type="compositionally biased region" description="Basic and acidic residues" evidence="1">
    <location>
        <begin position="45"/>
        <end position="63"/>
    </location>
</feature>
<feature type="compositionally biased region" description="Polar residues" evidence="1">
    <location>
        <begin position="110"/>
        <end position="120"/>
    </location>
</feature>
<feature type="compositionally biased region" description="Basic and acidic residues" evidence="1">
    <location>
        <begin position="10"/>
        <end position="26"/>
    </location>
</feature>
<evidence type="ECO:0000256" key="1">
    <source>
        <dbReference type="SAM" id="MobiDB-lite"/>
    </source>
</evidence>
<comment type="caution">
    <text evidence="2">The sequence shown here is derived from an EMBL/GenBank/DDBJ whole genome shotgun (WGS) entry which is preliminary data.</text>
</comment>
<gene>
    <name evidence="2" type="ORF">V6N11_016747</name>
</gene>
<organism evidence="2 3">
    <name type="scientific">Hibiscus sabdariffa</name>
    <name type="common">roselle</name>
    <dbReference type="NCBI Taxonomy" id="183260"/>
    <lineage>
        <taxon>Eukaryota</taxon>
        <taxon>Viridiplantae</taxon>
        <taxon>Streptophyta</taxon>
        <taxon>Embryophyta</taxon>
        <taxon>Tracheophyta</taxon>
        <taxon>Spermatophyta</taxon>
        <taxon>Magnoliopsida</taxon>
        <taxon>eudicotyledons</taxon>
        <taxon>Gunneridae</taxon>
        <taxon>Pentapetalae</taxon>
        <taxon>rosids</taxon>
        <taxon>malvids</taxon>
        <taxon>Malvales</taxon>
        <taxon>Malvaceae</taxon>
        <taxon>Malvoideae</taxon>
        <taxon>Hibiscus</taxon>
    </lineage>
</organism>